<name>A0A812TLJ1_9DINO</name>
<dbReference type="EMBL" id="CAJNDS010002567">
    <property type="protein sequence ID" value="CAE7528269.1"/>
    <property type="molecule type" value="Genomic_DNA"/>
</dbReference>
<protein>
    <submittedName>
        <fullName evidence="3">PECT1 protein</fullName>
    </submittedName>
</protein>
<comment type="caution">
    <text evidence="3">The sequence shown here is derived from an EMBL/GenBank/DDBJ whole genome shotgun (WGS) entry which is preliminary data.</text>
</comment>
<feature type="region of interest" description="Disordered" evidence="1">
    <location>
        <begin position="19"/>
        <end position="45"/>
    </location>
</feature>
<evidence type="ECO:0000313" key="4">
    <source>
        <dbReference type="Proteomes" id="UP000604046"/>
    </source>
</evidence>
<reference evidence="3" key="1">
    <citation type="submission" date="2021-02" db="EMBL/GenBank/DDBJ databases">
        <authorList>
            <person name="Dougan E. K."/>
            <person name="Rhodes N."/>
            <person name="Thang M."/>
            <person name="Chan C."/>
        </authorList>
    </citation>
    <scope>NUCLEOTIDE SEQUENCE</scope>
</reference>
<dbReference type="AlphaFoldDB" id="A0A812TLJ1"/>
<organism evidence="3 4">
    <name type="scientific">Symbiodinium natans</name>
    <dbReference type="NCBI Taxonomy" id="878477"/>
    <lineage>
        <taxon>Eukaryota</taxon>
        <taxon>Sar</taxon>
        <taxon>Alveolata</taxon>
        <taxon>Dinophyceae</taxon>
        <taxon>Suessiales</taxon>
        <taxon>Symbiodiniaceae</taxon>
        <taxon>Symbiodinium</taxon>
    </lineage>
</organism>
<accession>A0A812TLJ1</accession>
<keyword evidence="2" id="KW-0732">Signal</keyword>
<gene>
    <name evidence="3" type="primary">PECT1</name>
    <name evidence="3" type="ORF">SNAT2548_LOCUS29585</name>
</gene>
<proteinExistence type="predicted"/>
<dbReference type="Proteomes" id="UP000604046">
    <property type="component" value="Unassembled WGS sequence"/>
</dbReference>
<feature type="compositionally biased region" description="Basic and acidic residues" evidence="1">
    <location>
        <begin position="30"/>
        <end position="43"/>
    </location>
</feature>
<sequence>MLNFAMIRLVCAGQCAANGSAAEAGTQTGRGEKPSGTEGEAPRCNKTSRAAQQLFDIPVFDVPRLNHVYDHFGTARVFLQTAAKLSGKTWPAPHHQTIAELM</sequence>
<evidence type="ECO:0000256" key="1">
    <source>
        <dbReference type="SAM" id="MobiDB-lite"/>
    </source>
</evidence>
<feature type="chain" id="PRO_5032559693" evidence="2">
    <location>
        <begin position="22"/>
        <end position="102"/>
    </location>
</feature>
<evidence type="ECO:0000256" key="2">
    <source>
        <dbReference type="SAM" id="SignalP"/>
    </source>
</evidence>
<feature type="signal peptide" evidence="2">
    <location>
        <begin position="1"/>
        <end position="21"/>
    </location>
</feature>
<evidence type="ECO:0000313" key="3">
    <source>
        <dbReference type="EMBL" id="CAE7528269.1"/>
    </source>
</evidence>
<keyword evidence="4" id="KW-1185">Reference proteome</keyword>